<keyword evidence="1" id="KW-0472">Membrane</keyword>
<dbReference type="Pfam" id="PF00501">
    <property type="entry name" value="AMP-binding"/>
    <property type="match status" value="1"/>
</dbReference>
<dbReference type="InterPro" id="IPR042099">
    <property type="entry name" value="ANL_N_sf"/>
</dbReference>
<evidence type="ECO:0000313" key="3">
    <source>
        <dbReference type="EMBL" id="OAM87530.1"/>
    </source>
</evidence>
<dbReference type="InterPro" id="IPR020845">
    <property type="entry name" value="AMP-binding_CS"/>
</dbReference>
<dbReference type="InterPro" id="IPR050237">
    <property type="entry name" value="ATP-dep_AMP-bd_enzyme"/>
</dbReference>
<comment type="caution">
    <text evidence="3">The sequence shown here is derived from an EMBL/GenBank/DDBJ whole genome shotgun (WGS) entry which is preliminary data.</text>
</comment>
<dbReference type="EMBL" id="LRRQ01000170">
    <property type="protein sequence ID" value="OAM87530.1"/>
    <property type="molecule type" value="Genomic_DNA"/>
</dbReference>
<dbReference type="PROSITE" id="PS00455">
    <property type="entry name" value="AMP_BINDING"/>
    <property type="match status" value="1"/>
</dbReference>
<accession>A0A178IC23</accession>
<reference evidence="3 4" key="1">
    <citation type="submission" date="2016-01" db="EMBL/GenBank/DDBJ databases">
        <title>High potential of lignocellulose degradation of a new Verrucomicrobia species.</title>
        <authorList>
            <person name="Wang Y."/>
            <person name="Shi Y."/>
            <person name="Qiu Z."/>
            <person name="Liu S."/>
            <person name="Yang H."/>
        </authorList>
    </citation>
    <scope>NUCLEOTIDE SEQUENCE [LARGE SCALE GENOMIC DNA]</scope>
    <source>
        <strain evidence="3 4">TSB47</strain>
    </source>
</reference>
<dbReference type="Gene3D" id="3.40.50.12780">
    <property type="entry name" value="N-terminal domain of ligase-like"/>
    <property type="match status" value="1"/>
</dbReference>
<dbReference type="InterPro" id="IPR000873">
    <property type="entry name" value="AMP-dep_synth/lig_dom"/>
</dbReference>
<protein>
    <submittedName>
        <fullName evidence="3">Peptide synthase</fullName>
    </submittedName>
</protein>
<dbReference type="SUPFAM" id="SSF56801">
    <property type="entry name" value="Acetyl-CoA synthetase-like"/>
    <property type="match status" value="1"/>
</dbReference>
<evidence type="ECO:0000259" key="2">
    <source>
        <dbReference type="Pfam" id="PF00501"/>
    </source>
</evidence>
<organism evidence="3 4">
    <name type="scientific">Termitidicoccus mucosus</name>
    <dbReference type="NCBI Taxonomy" id="1184151"/>
    <lineage>
        <taxon>Bacteria</taxon>
        <taxon>Pseudomonadati</taxon>
        <taxon>Verrucomicrobiota</taxon>
        <taxon>Opitutia</taxon>
        <taxon>Opitutales</taxon>
        <taxon>Opitutaceae</taxon>
        <taxon>Termitidicoccus</taxon>
    </lineage>
</organism>
<proteinExistence type="predicted"/>
<dbReference type="Proteomes" id="UP000078486">
    <property type="component" value="Unassembled WGS sequence"/>
</dbReference>
<gene>
    <name evidence="3" type="ORF">AW736_22795</name>
</gene>
<feature type="domain" description="AMP-dependent synthetase/ligase" evidence="2">
    <location>
        <begin position="2"/>
        <end position="389"/>
    </location>
</feature>
<dbReference type="STRING" id="1184151.AW736_22795"/>
<keyword evidence="1" id="KW-0812">Transmembrane</keyword>
<sequence length="578" mass="61323">MAARQPRRVAIKVPRGRTRSGDIDYLALTFAELDAEVRAWSAHLRARGVRPGDRTLVMVRQGLPLIASVFALFSTGAVPIIIDPGMGLRGFLRCVAHSRPRVLLGIPLARILSRVMRRPFRTIETRVAASGSPLARMKRPAIQKPETEIDNDGLAAILFTSGSTGAPKGVCYEHAMFEAQVRAIRAAYEIEPGETDLSMLPVFALFAPALGMTTIVPEIDPGRPAALDPAKIIQAVRQENVTNSFGSPTLWNKLADHCIRESIALPSLRRVLCAGAPVPAPLWEKARKILPGGKLHSPYGATECLPVSTISGDEIAGLGGTGVPPVSDRVARATRPCPGACVGRATPEIQIKIIAITDTPIATLADARELPLGEIGEIIVTGPAVTREYDNLPAATAAAKIRGAGDGGGKYQVSSNTSNKNAPAPPLLDTCHLPLPTSPGTGVWHRMGDTGCLDAGGRLWFCGRKAERVETASGTLFTEPCEQVFRAHPQVARCALVGLGTPGSQIPAIVVQPAAGNFDRAKLAAGLRALAAAHPLTAGITRFYFHPDFPVDVRHNAKIHRLTLASWAASGKAEELKG</sequence>
<dbReference type="PANTHER" id="PTHR43767">
    <property type="entry name" value="LONG-CHAIN-FATTY-ACID--COA LIGASE"/>
    <property type="match status" value="1"/>
</dbReference>
<dbReference type="PANTHER" id="PTHR43767:SF1">
    <property type="entry name" value="NONRIBOSOMAL PEPTIDE SYNTHASE PES1 (EUROFUNG)-RELATED"/>
    <property type="match status" value="1"/>
</dbReference>
<dbReference type="OrthoDB" id="9799237at2"/>
<name>A0A178IC23_9BACT</name>
<evidence type="ECO:0000256" key="1">
    <source>
        <dbReference type="SAM" id="Phobius"/>
    </source>
</evidence>
<dbReference type="AlphaFoldDB" id="A0A178IC23"/>
<feature type="transmembrane region" description="Helical" evidence="1">
    <location>
        <begin position="63"/>
        <end position="82"/>
    </location>
</feature>
<keyword evidence="1" id="KW-1133">Transmembrane helix</keyword>
<keyword evidence="4" id="KW-1185">Reference proteome</keyword>
<evidence type="ECO:0000313" key="4">
    <source>
        <dbReference type="Proteomes" id="UP000078486"/>
    </source>
</evidence>